<dbReference type="Proteomes" id="UP000295164">
    <property type="component" value="Unassembled WGS sequence"/>
</dbReference>
<comment type="caution">
    <text evidence="5">The sequence shown here is derived from an EMBL/GenBank/DDBJ whole genome shotgun (WGS) entry which is preliminary data.</text>
</comment>
<keyword evidence="1" id="KW-0813">Transport</keyword>
<dbReference type="Gene3D" id="3.40.50.300">
    <property type="entry name" value="P-loop containing nucleotide triphosphate hydrolases"/>
    <property type="match status" value="1"/>
</dbReference>
<dbReference type="InterPro" id="IPR050093">
    <property type="entry name" value="ABC_SmlMolc_Importer"/>
</dbReference>
<dbReference type="Pfam" id="PF00005">
    <property type="entry name" value="ABC_tran"/>
    <property type="match status" value="1"/>
</dbReference>
<evidence type="ECO:0000256" key="3">
    <source>
        <dbReference type="ARBA" id="ARBA00022840"/>
    </source>
</evidence>
<dbReference type="SMART" id="SM00382">
    <property type="entry name" value="AAA"/>
    <property type="match status" value="1"/>
</dbReference>
<dbReference type="SUPFAM" id="SSF52540">
    <property type="entry name" value="P-loop containing nucleoside triphosphate hydrolases"/>
    <property type="match status" value="1"/>
</dbReference>
<proteinExistence type="predicted"/>
<dbReference type="InterPro" id="IPR003439">
    <property type="entry name" value="ABC_transporter-like_ATP-bd"/>
</dbReference>
<evidence type="ECO:0000313" key="6">
    <source>
        <dbReference type="Proteomes" id="UP000295164"/>
    </source>
</evidence>
<dbReference type="OrthoDB" id="9802264at2"/>
<dbReference type="PROSITE" id="PS50893">
    <property type="entry name" value="ABC_TRANSPORTER_2"/>
    <property type="match status" value="1"/>
</dbReference>
<organism evidence="5 6">
    <name type="scientific">Flaviaesturariibacter aridisoli</name>
    <dbReference type="NCBI Taxonomy" id="2545761"/>
    <lineage>
        <taxon>Bacteria</taxon>
        <taxon>Pseudomonadati</taxon>
        <taxon>Bacteroidota</taxon>
        <taxon>Chitinophagia</taxon>
        <taxon>Chitinophagales</taxon>
        <taxon>Chitinophagaceae</taxon>
        <taxon>Flaviaestuariibacter</taxon>
    </lineage>
</organism>
<evidence type="ECO:0000256" key="2">
    <source>
        <dbReference type="ARBA" id="ARBA00022741"/>
    </source>
</evidence>
<evidence type="ECO:0000256" key="1">
    <source>
        <dbReference type="ARBA" id="ARBA00022448"/>
    </source>
</evidence>
<dbReference type="GO" id="GO:0022857">
    <property type="term" value="F:transmembrane transporter activity"/>
    <property type="evidence" value="ECO:0007669"/>
    <property type="project" value="InterPro"/>
</dbReference>
<reference evidence="5 6" key="1">
    <citation type="submission" date="2019-03" db="EMBL/GenBank/DDBJ databases">
        <authorList>
            <person name="Kim M.K.M."/>
        </authorList>
    </citation>
    <scope>NUCLEOTIDE SEQUENCE [LARGE SCALE GENOMIC DNA]</scope>
    <source>
        <strain evidence="5 6">17J68-15</strain>
    </source>
</reference>
<dbReference type="Pfam" id="PF08402">
    <property type="entry name" value="TOBE_2"/>
    <property type="match status" value="1"/>
</dbReference>
<accession>A0A4R4E5K8</accession>
<keyword evidence="2" id="KW-0547">Nucleotide-binding</keyword>
<keyword evidence="3 5" id="KW-0067">ATP-binding</keyword>
<feature type="domain" description="ABC transporter" evidence="4">
    <location>
        <begin position="171"/>
        <end position="398"/>
    </location>
</feature>
<dbReference type="SUPFAM" id="SSF50331">
    <property type="entry name" value="MOP-like"/>
    <property type="match status" value="1"/>
</dbReference>
<dbReference type="GO" id="GO:0005524">
    <property type="term" value="F:ATP binding"/>
    <property type="evidence" value="ECO:0007669"/>
    <property type="project" value="UniProtKB-KW"/>
</dbReference>
<dbReference type="AlphaFoldDB" id="A0A4R4E5K8"/>
<gene>
    <name evidence="5" type="ORF">E0486_03495</name>
</gene>
<dbReference type="PANTHER" id="PTHR42781:SF4">
    <property type="entry name" value="SPERMIDINE_PUTRESCINE IMPORT ATP-BINDING PROTEIN POTA"/>
    <property type="match status" value="1"/>
</dbReference>
<evidence type="ECO:0000313" key="5">
    <source>
        <dbReference type="EMBL" id="TCZ74153.1"/>
    </source>
</evidence>
<dbReference type="InterPro" id="IPR027417">
    <property type="entry name" value="P-loop_NTPase"/>
</dbReference>
<dbReference type="InterPro" id="IPR008995">
    <property type="entry name" value="Mo/tungstate-bd_C_term_dom"/>
</dbReference>
<name>A0A4R4E5K8_9BACT</name>
<evidence type="ECO:0000259" key="4">
    <source>
        <dbReference type="PROSITE" id="PS50893"/>
    </source>
</evidence>
<sequence>MLSMAWAPPANGSASASRKRTFFITKSIQNDVPAPLKQNVSGDLQTVCAVWRNVRALQQTVSGVWQNVRGICQNVRGVWQNVRGVWQTVCGVQQDVCTVQQTVCGVLQDVSGVLQDVCGVQQTVCGVLQRVNYRSKQLIINLQMLFDRTQTCRRRPLATWVVLPCSPMAFLEALELRKRVSADFELQPLSLALEPGEKWVVAGSTGSGKSTLLKMMAGLEQPDGGEVRFEGKRVKGPAERLIPGHEKIAYLSQHFELRHHYRVEELLDRVNALPYREALWIYDLCRIAPLLHRKEHELSGGERQRVATARLLVQRPSVLLLDEPFSNLDRHHKTIMQAVIADIGAELAITCLLVTHDPLDALSWADRILVLRAGQEVQRGRPETLYRQPGSEYVAGLFGPYNLLTAAQVAAFSDSMAFRVGRHDIGVRPEGLRLAPPAEVGARGTVSALYFYGSHYEADVRVAGDPVRVRIHGDTAAPGQEVSVQVDPAQVWYV</sequence>
<keyword evidence="6" id="KW-1185">Reference proteome</keyword>
<dbReference type="InterPro" id="IPR003593">
    <property type="entry name" value="AAA+_ATPase"/>
</dbReference>
<dbReference type="PANTHER" id="PTHR42781">
    <property type="entry name" value="SPERMIDINE/PUTRESCINE IMPORT ATP-BINDING PROTEIN POTA"/>
    <property type="match status" value="1"/>
</dbReference>
<protein>
    <submittedName>
        <fullName evidence="5">ABC transporter ATP-binding protein</fullName>
    </submittedName>
</protein>
<dbReference type="InterPro" id="IPR013611">
    <property type="entry name" value="Transp-assoc_OB_typ2"/>
</dbReference>
<dbReference type="GO" id="GO:0043190">
    <property type="term" value="C:ATP-binding cassette (ABC) transporter complex"/>
    <property type="evidence" value="ECO:0007669"/>
    <property type="project" value="InterPro"/>
</dbReference>
<dbReference type="EMBL" id="SKFH01000003">
    <property type="protein sequence ID" value="TCZ74153.1"/>
    <property type="molecule type" value="Genomic_DNA"/>
</dbReference>
<dbReference type="GO" id="GO:0016887">
    <property type="term" value="F:ATP hydrolysis activity"/>
    <property type="evidence" value="ECO:0007669"/>
    <property type="project" value="InterPro"/>
</dbReference>